<keyword evidence="2" id="KW-0472">Membrane</keyword>
<feature type="transmembrane region" description="Helical" evidence="2">
    <location>
        <begin position="65"/>
        <end position="85"/>
    </location>
</feature>
<dbReference type="RefSeq" id="WP_131096794.1">
    <property type="nucleotide sequence ID" value="NZ_CP036455.1"/>
</dbReference>
<feature type="compositionally biased region" description="Low complexity" evidence="1">
    <location>
        <begin position="352"/>
        <end position="368"/>
    </location>
</feature>
<dbReference type="Proteomes" id="UP000292235">
    <property type="component" value="Chromosome"/>
</dbReference>
<evidence type="ECO:0008006" key="5">
    <source>
        <dbReference type="Google" id="ProtNLM"/>
    </source>
</evidence>
<evidence type="ECO:0000256" key="2">
    <source>
        <dbReference type="SAM" id="Phobius"/>
    </source>
</evidence>
<dbReference type="AlphaFoldDB" id="A0A4P6PVT6"/>
<feature type="compositionally biased region" description="Low complexity" evidence="1">
    <location>
        <begin position="284"/>
        <end position="297"/>
    </location>
</feature>
<feature type="compositionally biased region" description="Polar residues" evidence="1">
    <location>
        <begin position="1"/>
        <end position="14"/>
    </location>
</feature>
<feature type="compositionally biased region" description="Low complexity" evidence="1">
    <location>
        <begin position="412"/>
        <end position="429"/>
    </location>
</feature>
<reference evidence="3 4" key="1">
    <citation type="submission" date="2019-02" db="EMBL/GenBank/DDBJ databases">
        <authorList>
            <person name="Khodamoradi S."/>
            <person name="Hahnke R.L."/>
            <person name="Kaempfer P."/>
            <person name="Schumann P."/>
            <person name="Rohde M."/>
            <person name="Steinert M."/>
            <person name="Luzhetskyy A."/>
            <person name="Wink J."/>
            <person name="Ruckert C."/>
        </authorList>
    </citation>
    <scope>NUCLEOTIDE SEQUENCE [LARGE SCALE GENOMIC DNA]</scope>
    <source>
        <strain evidence="3 4">M2</strain>
    </source>
</reference>
<feature type="region of interest" description="Disordered" evidence="1">
    <location>
        <begin position="1"/>
        <end position="22"/>
    </location>
</feature>
<feature type="compositionally biased region" description="Low complexity" evidence="1">
    <location>
        <begin position="460"/>
        <end position="489"/>
    </location>
</feature>
<feature type="compositionally biased region" description="Basic and acidic residues" evidence="1">
    <location>
        <begin position="218"/>
        <end position="235"/>
    </location>
</feature>
<protein>
    <recommendedName>
        <fullName evidence="5">DUF2637 domain-containing protein</fullName>
    </recommendedName>
</protein>
<feature type="compositionally biased region" description="Low complexity" evidence="1">
    <location>
        <begin position="540"/>
        <end position="552"/>
    </location>
</feature>
<dbReference type="KEGG" id="strr:EKD16_01930"/>
<dbReference type="OrthoDB" id="3424007at2"/>
<feature type="transmembrane region" description="Helical" evidence="2">
    <location>
        <begin position="94"/>
        <end position="113"/>
    </location>
</feature>
<feature type="transmembrane region" description="Helical" evidence="2">
    <location>
        <begin position="21"/>
        <end position="45"/>
    </location>
</feature>
<evidence type="ECO:0000313" key="4">
    <source>
        <dbReference type="Proteomes" id="UP000292235"/>
    </source>
</evidence>
<feature type="compositionally biased region" description="Basic residues" evidence="1">
    <location>
        <begin position="265"/>
        <end position="277"/>
    </location>
</feature>
<proteinExistence type="predicted"/>
<organism evidence="3 4">
    <name type="scientific">Streptomonospora litoralis</name>
    <dbReference type="NCBI Taxonomy" id="2498135"/>
    <lineage>
        <taxon>Bacteria</taxon>
        <taxon>Bacillati</taxon>
        <taxon>Actinomycetota</taxon>
        <taxon>Actinomycetes</taxon>
        <taxon>Streptosporangiales</taxon>
        <taxon>Nocardiopsidaceae</taxon>
        <taxon>Streptomonospora</taxon>
    </lineage>
</organism>
<sequence length="660" mass="67494">MAVKSSSRTPSARNTVEPPRSGSPVAAVLVTALGVLVIAACAVLLSYNGIYQVAVQGDIDGRYAHLYPAGFTLLVLMALWTSYVLRTAPRSRRLWVDGLILALVALGAGASALQAGDRVLVPDVALVVAAVAPWVALLVAFRLFLWVVMHVRGEIPGTRPRSSREGRTERAEPDTEPAPPAVDRRQDTQPLGEVLQPETPADSGRGAEPAPAFEPDGEDPRPARETEPADFRDPGLHPPRPQPGERPTRPEHPAPAAPEPSGPGRGRRMGFLGRRRGSAREGSGDTAQPTEQAETAAGRPDTASDERDDSPTALLWPNASAVSAGGEAPRTAENGPRSADSAAAEARVTETGTEPEGPAPDAAETPTAAERERPEPGSGADPEVPPPGAAPAEVSEDTPGGTDPAPPERSVADAGPAAQATAPETAVAGWDGESGDHLTGPETYRTDAVPAAREEPTGDTPAPEAPASTAAAADDTGSATPGAPAAAPEGEGGPAERGAPELPKRTPGAAENPIKRAAPAPPTAEPASGDRHGGGDDHAASATEAPAAPQAAEDTDGFVHDLPAGDPTSDEGEPAADAPATGPAPVSAETENGDPAPAPLPSDAESHEPPRGLAYPAVPPIEKRPMVLKPRRSPRRGPASQPPEDPPSNRVRSEPTPPEE</sequence>
<dbReference type="InterPro" id="IPR021235">
    <property type="entry name" value="DUF2637"/>
</dbReference>
<feature type="transmembrane region" description="Helical" evidence="2">
    <location>
        <begin position="125"/>
        <end position="149"/>
    </location>
</feature>
<evidence type="ECO:0000256" key="1">
    <source>
        <dbReference type="SAM" id="MobiDB-lite"/>
    </source>
</evidence>
<feature type="region of interest" description="Disordered" evidence="1">
    <location>
        <begin position="156"/>
        <end position="660"/>
    </location>
</feature>
<gene>
    <name evidence="3" type="ORF">EKD16_01930</name>
</gene>
<keyword evidence="4" id="KW-1185">Reference proteome</keyword>
<keyword evidence="2" id="KW-1133">Transmembrane helix</keyword>
<evidence type="ECO:0000313" key="3">
    <source>
        <dbReference type="EMBL" id="QBI52203.1"/>
    </source>
</evidence>
<feature type="compositionally biased region" description="Basic and acidic residues" evidence="1">
    <location>
        <begin position="528"/>
        <end position="539"/>
    </location>
</feature>
<dbReference type="Pfam" id="PF10935">
    <property type="entry name" value="DUF2637"/>
    <property type="match status" value="1"/>
</dbReference>
<name>A0A4P6PVT6_9ACTN</name>
<accession>A0A4P6PVT6</accession>
<keyword evidence="2" id="KW-0812">Transmembrane</keyword>
<feature type="compositionally biased region" description="Basic and acidic residues" evidence="1">
    <location>
        <begin position="162"/>
        <end position="173"/>
    </location>
</feature>
<dbReference type="EMBL" id="CP036455">
    <property type="protein sequence ID" value="QBI52203.1"/>
    <property type="molecule type" value="Genomic_DNA"/>
</dbReference>
<feature type="compositionally biased region" description="Low complexity" evidence="1">
    <location>
        <begin position="575"/>
        <end position="585"/>
    </location>
</feature>